<feature type="transmembrane region" description="Helical" evidence="10">
    <location>
        <begin position="27"/>
        <end position="51"/>
    </location>
</feature>
<keyword evidence="2" id="KW-0813">Transport</keyword>
<sequence>MIRSLLAGAGDLLHGFGFWGRRPGMMALGLVPAAIVALVVLAALVALGATVGDLVTWMTPFADAWDAGWAIALRVAVGAALFGATILLAAVTFTAVTLTVGDPFYERIWRAVETEEGGEVPDEGPGFWSAAASGGVLVAIGALNAGLVLLVGFIPVVGSVTAAVLGVVLSGRLLARELTGRAFDARGIPGDERRRMLRGHRARMLGFGVATQLLFMLPGGAVLTMPAAVAGSTLLARRVLDADEASARPSP</sequence>
<proteinExistence type="predicted"/>
<dbReference type="GO" id="GO:0009675">
    <property type="term" value="F:high-affinity sulfate:proton symporter activity"/>
    <property type="evidence" value="ECO:0007669"/>
    <property type="project" value="TreeGrafter"/>
</dbReference>
<dbReference type="Pfam" id="PF07264">
    <property type="entry name" value="EI24"/>
    <property type="match status" value="1"/>
</dbReference>
<organism evidence="11 12">
    <name type="scientific">Agromyces rhizosphaerae</name>
    <dbReference type="NCBI Taxonomy" id="88374"/>
    <lineage>
        <taxon>Bacteria</taxon>
        <taxon>Bacillati</taxon>
        <taxon>Actinomycetota</taxon>
        <taxon>Actinomycetes</taxon>
        <taxon>Micrococcales</taxon>
        <taxon>Microbacteriaceae</taxon>
        <taxon>Agromyces</taxon>
    </lineage>
</organism>
<keyword evidence="8" id="KW-0764">Sulfate transport</keyword>
<evidence type="ECO:0000256" key="8">
    <source>
        <dbReference type="ARBA" id="ARBA00023032"/>
    </source>
</evidence>
<comment type="subcellular location">
    <subcellularLocation>
        <location evidence="1">Membrane</location>
        <topology evidence="1">Multi-pass membrane protein</topology>
    </subcellularLocation>
</comment>
<evidence type="ECO:0000256" key="6">
    <source>
        <dbReference type="ARBA" id="ARBA00022692"/>
    </source>
</evidence>
<keyword evidence="5" id="KW-0028">Amino-acid biosynthesis</keyword>
<dbReference type="Proteomes" id="UP001144396">
    <property type="component" value="Unassembled WGS sequence"/>
</dbReference>
<evidence type="ECO:0000313" key="12">
    <source>
        <dbReference type="Proteomes" id="UP001144396"/>
    </source>
</evidence>
<comment type="caution">
    <text evidence="11">The sequence shown here is derived from an EMBL/GenBank/DDBJ whole genome shotgun (WGS) entry which is preliminary data.</text>
</comment>
<evidence type="ECO:0000256" key="1">
    <source>
        <dbReference type="ARBA" id="ARBA00004141"/>
    </source>
</evidence>
<dbReference type="InterPro" id="IPR050480">
    <property type="entry name" value="CysZ-like"/>
</dbReference>
<name>A0A9W6CTY9_9MICO</name>
<dbReference type="EMBL" id="BSDP01000001">
    <property type="protein sequence ID" value="GLI26350.1"/>
    <property type="molecule type" value="Genomic_DNA"/>
</dbReference>
<feature type="transmembrane region" description="Helical" evidence="10">
    <location>
        <begin position="204"/>
        <end position="229"/>
    </location>
</feature>
<dbReference type="AlphaFoldDB" id="A0A9W6CTY9"/>
<feature type="transmembrane region" description="Helical" evidence="10">
    <location>
        <begin position="71"/>
        <end position="100"/>
    </location>
</feature>
<evidence type="ECO:0000256" key="2">
    <source>
        <dbReference type="ARBA" id="ARBA00022448"/>
    </source>
</evidence>
<keyword evidence="3" id="KW-1003">Cell membrane</keyword>
<evidence type="ECO:0000256" key="7">
    <source>
        <dbReference type="ARBA" id="ARBA00022989"/>
    </source>
</evidence>
<evidence type="ECO:0000256" key="3">
    <source>
        <dbReference type="ARBA" id="ARBA00022475"/>
    </source>
</evidence>
<dbReference type="RefSeq" id="WP_281882350.1">
    <property type="nucleotide sequence ID" value="NZ_BSDP01000001.1"/>
</dbReference>
<dbReference type="GO" id="GO:0005886">
    <property type="term" value="C:plasma membrane"/>
    <property type="evidence" value="ECO:0007669"/>
    <property type="project" value="TreeGrafter"/>
</dbReference>
<gene>
    <name evidence="11" type="ORF">ARHIZOSPH14_05920</name>
</gene>
<reference evidence="11" key="1">
    <citation type="submission" date="2022-12" db="EMBL/GenBank/DDBJ databases">
        <title>Reference genome sequencing for broad-spectrum identification of bacterial and archaeal isolates by mass spectrometry.</title>
        <authorList>
            <person name="Sekiguchi Y."/>
            <person name="Tourlousse D.M."/>
        </authorList>
    </citation>
    <scope>NUCLEOTIDE SEQUENCE</scope>
    <source>
        <strain evidence="11">14</strain>
    </source>
</reference>
<keyword evidence="4" id="KW-0997">Cell inner membrane</keyword>
<evidence type="ECO:0000256" key="5">
    <source>
        <dbReference type="ARBA" id="ARBA00022605"/>
    </source>
</evidence>
<dbReference type="GO" id="GO:0000103">
    <property type="term" value="P:sulfate assimilation"/>
    <property type="evidence" value="ECO:0007669"/>
    <property type="project" value="TreeGrafter"/>
</dbReference>
<keyword evidence="6 10" id="KW-0812">Transmembrane</keyword>
<evidence type="ECO:0000256" key="10">
    <source>
        <dbReference type="SAM" id="Phobius"/>
    </source>
</evidence>
<accession>A0A9W6CTY9</accession>
<dbReference type="PANTHER" id="PTHR37468">
    <property type="entry name" value="SULFATE TRANSPORTER CYSZ"/>
    <property type="match status" value="1"/>
</dbReference>
<dbReference type="GO" id="GO:0019344">
    <property type="term" value="P:cysteine biosynthetic process"/>
    <property type="evidence" value="ECO:0007669"/>
    <property type="project" value="TreeGrafter"/>
</dbReference>
<evidence type="ECO:0000313" key="11">
    <source>
        <dbReference type="EMBL" id="GLI26350.1"/>
    </source>
</evidence>
<keyword evidence="9 10" id="KW-0472">Membrane</keyword>
<evidence type="ECO:0000256" key="4">
    <source>
        <dbReference type="ARBA" id="ARBA00022519"/>
    </source>
</evidence>
<keyword evidence="7 10" id="KW-1133">Transmembrane helix</keyword>
<feature type="transmembrane region" description="Helical" evidence="10">
    <location>
        <begin position="153"/>
        <end position="175"/>
    </location>
</feature>
<keyword evidence="12" id="KW-1185">Reference proteome</keyword>
<evidence type="ECO:0000256" key="9">
    <source>
        <dbReference type="ARBA" id="ARBA00023136"/>
    </source>
</evidence>
<protein>
    <submittedName>
        <fullName evidence="11">Membrane protein</fullName>
    </submittedName>
</protein>
<dbReference type="InterPro" id="IPR059112">
    <property type="entry name" value="CysZ/EI24"/>
</dbReference>
<dbReference type="PANTHER" id="PTHR37468:SF1">
    <property type="entry name" value="SULFATE TRANSPORTER CYSZ"/>
    <property type="match status" value="1"/>
</dbReference>